<dbReference type="PANTHER" id="PTHR34413">
    <property type="entry name" value="PROPHAGE TAIL FIBER ASSEMBLY PROTEIN HOMOLOG TFAE-RELATED-RELATED"/>
    <property type="match status" value="1"/>
</dbReference>
<dbReference type="InterPro" id="IPR051220">
    <property type="entry name" value="TFA_Chaperone"/>
</dbReference>
<proteinExistence type="predicted"/>
<name>A0AB36F6V7_ENTAS</name>
<evidence type="ECO:0008006" key="3">
    <source>
        <dbReference type="Google" id="ProtNLM"/>
    </source>
</evidence>
<dbReference type="RefSeq" id="WP_045354214.1">
    <property type="nucleotide sequence ID" value="NZ_JAZBGL010000053.1"/>
</dbReference>
<evidence type="ECO:0000313" key="1">
    <source>
        <dbReference type="EMBL" id="OEH09250.1"/>
    </source>
</evidence>
<gene>
    <name evidence="1" type="ORF">AN696_0224845</name>
</gene>
<dbReference type="Pfam" id="PF02413">
    <property type="entry name" value="Caudo_TAP"/>
    <property type="match status" value="1"/>
</dbReference>
<dbReference type="InterPro" id="IPR003458">
    <property type="entry name" value="Phage_T4_Gp38_tail_assem"/>
</dbReference>
<dbReference type="Proteomes" id="UP000050495">
    <property type="component" value="Unassembled WGS sequence"/>
</dbReference>
<evidence type="ECO:0000313" key="2">
    <source>
        <dbReference type="Proteomes" id="UP000050495"/>
    </source>
</evidence>
<accession>A0AB36F6V7</accession>
<comment type="caution">
    <text evidence="1">The sequence shown here is derived from an EMBL/GenBank/DDBJ whole genome shotgun (WGS) entry which is preliminary data.</text>
</comment>
<dbReference type="EMBL" id="LJEY02000221">
    <property type="protein sequence ID" value="OEH09250.1"/>
    <property type="molecule type" value="Genomic_DNA"/>
</dbReference>
<reference evidence="1 2" key="1">
    <citation type="submission" date="2016-04" db="EMBL/GenBank/DDBJ databases">
        <authorList>
            <person name="Osei Sekyere J."/>
            <person name="Sivertsen A."/>
            <person name="Pedersen A.T."/>
            <person name="Sundsfjord A."/>
        </authorList>
    </citation>
    <scope>NUCLEOTIDE SEQUENCE [LARGE SCALE GENOMIC DNA]</scope>
    <source>
        <strain evidence="1 2">ST435:939705067</strain>
    </source>
</reference>
<sequence length="134" mass="14659">MEKYYYSGSQKGFFTSADTAPDDVVEISVEYWEALLDGQSNGQYISSNADGFPVLTDPPPPTTEELIAKAERQKSALMAQANNSIAPLQDAVDLGMATDEESTALSEWKKYRVLLMRVDTTKPVWPIPPALLGG</sequence>
<organism evidence="1 2">
    <name type="scientific">Enterobacter asburiae</name>
    <dbReference type="NCBI Taxonomy" id="61645"/>
    <lineage>
        <taxon>Bacteria</taxon>
        <taxon>Pseudomonadati</taxon>
        <taxon>Pseudomonadota</taxon>
        <taxon>Gammaproteobacteria</taxon>
        <taxon>Enterobacterales</taxon>
        <taxon>Enterobacteriaceae</taxon>
        <taxon>Enterobacter</taxon>
        <taxon>Enterobacter cloacae complex</taxon>
    </lineage>
</organism>
<protein>
    <recommendedName>
        <fullName evidence="3">Tail fiber assembly protein</fullName>
    </recommendedName>
</protein>
<dbReference type="PANTHER" id="PTHR34413:SF2">
    <property type="entry name" value="PROPHAGE TAIL FIBER ASSEMBLY PROTEIN HOMOLOG TFAE-RELATED"/>
    <property type="match status" value="1"/>
</dbReference>
<dbReference type="AlphaFoldDB" id="A0AB36F6V7"/>